<dbReference type="SUPFAM" id="SSF47391">
    <property type="entry name" value="Dimerization-anchoring domain of cAMP-dependent PK regulatory subunit"/>
    <property type="match status" value="1"/>
</dbReference>
<evidence type="ECO:0000256" key="2">
    <source>
        <dbReference type="SAM" id="Phobius"/>
    </source>
</evidence>
<dbReference type="InterPro" id="IPR003117">
    <property type="entry name" value="cAMP_dep_PK_reg_su_I/II_a/b"/>
</dbReference>
<keyword evidence="2" id="KW-0812">Transmembrane</keyword>
<dbReference type="Ensembl" id="ENSLBET00000027044.1">
    <property type="protein sequence ID" value="ENSLBEP00000025755.1"/>
    <property type="gene ID" value="ENSLBEG00000019654.1"/>
</dbReference>
<accession>A0A3Q3MX14</accession>
<dbReference type="PANTHER" id="PTHR10699">
    <property type="entry name" value="NEUROMODULIN"/>
    <property type="match status" value="1"/>
</dbReference>
<dbReference type="GO" id="GO:0005516">
    <property type="term" value="F:calmodulin binding"/>
    <property type="evidence" value="ECO:0007669"/>
    <property type="project" value="TreeGrafter"/>
</dbReference>
<evidence type="ECO:0000313" key="4">
    <source>
        <dbReference type="Ensembl" id="ENSLBEP00000025755.1"/>
    </source>
</evidence>
<evidence type="ECO:0000313" key="5">
    <source>
        <dbReference type="Proteomes" id="UP000261660"/>
    </source>
</evidence>
<keyword evidence="2" id="KW-0472">Membrane</keyword>
<keyword evidence="5" id="KW-1185">Reference proteome</keyword>
<reference evidence="4" key="2">
    <citation type="submission" date="2025-09" db="UniProtKB">
        <authorList>
            <consortium name="Ensembl"/>
        </authorList>
    </citation>
    <scope>IDENTIFICATION</scope>
</reference>
<evidence type="ECO:0000259" key="3">
    <source>
        <dbReference type="SMART" id="SM00394"/>
    </source>
</evidence>
<evidence type="ECO:0000256" key="1">
    <source>
        <dbReference type="SAM" id="MobiDB-lite"/>
    </source>
</evidence>
<feature type="transmembrane region" description="Helical" evidence="2">
    <location>
        <begin position="83"/>
        <end position="113"/>
    </location>
</feature>
<reference evidence="4" key="1">
    <citation type="submission" date="2025-08" db="UniProtKB">
        <authorList>
            <consortium name="Ensembl"/>
        </authorList>
    </citation>
    <scope>IDENTIFICATION</scope>
</reference>
<feature type="region of interest" description="Disordered" evidence="1">
    <location>
        <begin position="137"/>
        <end position="158"/>
    </location>
</feature>
<keyword evidence="2" id="KW-1133">Transmembrane helix</keyword>
<protein>
    <recommendedName>
        <fullName evidence="3">RIIa domain-containing protein</fullName>
    </recommendedName>
</protein>
<dbReference type="InParanoid" id="A0A3Q3MX14"/>
<dbReference type="Proteomes" id="UP000261660">
    <property type="component" value="Unplaced"/>
</dbReference>
<dbReference type="Gene3D" id="1.20.890.10">
    <property type="entry name" value="cAMP-dependent protein kinase regulatory subunit, dimerization-anchoring domain"/>
    <property type="match status" value="1"/>
</dbReference>
<dbReference type="Pfam" id="PF02197">
    <property type="entry name" value="RIIa"/>
    <property type="match status" value="1"/>
</dbReference>
<name>A0A3Q3MX14_9LABR</name>
<dbReference type="InterPro" id="IPR047579">
    <property type="entry name" value="DD_CABYR_SP17"/>
</dbReference>
<organism evidence="4 5">
    <name type="scientific">Labrus bergylta</name>
    <name type="common">ballan wrasse</name>
    <dbReference type="NCBI Taxonomy" id="56723"/>
    <lineage>
        <taxon>Eukaryota</taxon>
        <taxon>Metazoa</taxon>
        <taxon>Chordata</taxon>
        <taxon>Craniata</taxon>
        <taxon>Vertebrata</taxon>
        <taxon>Euteleostomi</taxon>
        <taxon>Actinopterygii</taxon>
        <taxon>Neopterygii</taxon>
        <taxon>Teleostei</taxon>
        <taxon>Neoteleostei</taxon>
        <taxon>Acanthomorphata</taxon>
        <taxon>Eupercaria</taxon>
        <taxon>Labriformes</taxon>
        <taxon>Labridae</taxon>
        <taxon>Labrus</taxon>
    </lineage>
</organism>
<dbReference type="CDD" id="cd12100">
    <property type="entry name" value="DD_CABYR_SP17"/>
    <property type="match status" value="1"/>
</dbReference>
<dbReference type="GeneTree" id="ENSGT00440000039164"/>
<dbReference type="AlphaFoldDB" id="A0A3Q3MX14"/>
<dbReference type="PANTHER" id="PTHR10699:SF16">
    <property type="entry name" value="SPERM SURFACE PROTEIN SP17"/>
    <property type="match status" value="1"/>
</dbReference>
<sequence length="173" mass="19733">MSVPFSNTHLRVPRGFGALLEGLAREVLRDQPEDIPKYAAEYFDDLLRQREDPAEWAANLEDRFYNNHAFKATGVQNMPYLYVYVYATLLKLVNLNSVINILFTLIPLFFLFFQTGQSRERTRGDPFQVSLIFVQQPGGSTGEGEGEHEGKNSNSNSNEKTRIKTLHICMVIT</sequence>
<proteinExistence type="predicted"/>
<dbReference type="STRING" id="56723.ENSLBEP00000025755"/>
<feature type="domain" description="RIIa" evidence="3">
    <location>
        <begin position="14"/>
        <end position="51"/>
    </location>
</feature>
<dbReference type="SMART" id="SM00394">
    <property type="entry name" value="RIIa"/>
    <property type="match status" value="1"/>
</dbReference>